<accession>J7RVX0</accession>
<name>J7RVX0_9APHY</name>
<evidence type="ECO:0000313" key="3">
    <source>
        <dbReference type="Proteomes" id="UP000006352"/>
    </source>
</evidence>
<dbReference type="EMBL" id="HE797633">
    <property type="protein sequence ID" value="CCM07065.1"/>
    <property type="molecule type" value="Genomic_DNA"/>
</dbReference>
<protein>
    <submittedName>
        <fullName evidence="2">Uncharacterized protein</fullName>
    </submittedName>
</protein>
<proteinExistence type="predicted"/>
<feature type="region of interest" description="Disordered" evidence="1">
    <location>
        <begin position="1"/>
        <end position="36"/>
    </location>
</feature>
<evidence type="ECO:0000256" key="1">
    <source>
        <dbReference type="SAM" id="MobiDB-lite"/>
    </source>
</evidence>
<keyword evidence="3" id="KW-1185">Reference proteome</keyword>
<feature type="compositionally biased region" description="Basic residues" evidence="1">
    <location>
        <begin position="25"/>
        <end position="36"/>
    </location>
</feature>
<dbReference type="Proteomes" id="UP000006352">
    <property type="component" value="Unassembled WGS sequence"/>
</dbReference>
<dbReference type="InParanoid" id="J7RVX0"/>
<dbReference type="RefSeq" id="XP_012177086.1">
    <property type="nucleotide sequence ID" value="XM_012321696.1"/>
</dbReference>
<sequence length="251" mass="26788">MVGTKGKRKNDQVEQVPEEAGSTTKKAKTSRPRKPSRVQFANDEDVVKYMHVEAQLNPSIINGFFTHLQGVLALQNERIQDDSTQNSEFPQGLQPAPPSVDQNTMCAVASMSLPTVPLNGGFDSTIMAHTISSELPVTPSLAAYPCGELVPDISDYCAGLSACLPATESVDEPSVVYSMASDEPPPTGSAIQAINPLSVYEPPAFCPTGRAMQGTSAITASTSFEAHTSISWQGTAAPVDYLNEPIWSVWS</sequence>
<gene>
    <name evidence="2" type="ORF">FIBRA_09388</name>
</gene>
<evidence type="ECO:0000313" key="2">
    <source>
        <dbReference type="EMBL" id="CCM07065.1"/>
    </source>
</evidence>
<dbReference type="HOGENOM" id="CLU_1107159_0_0_1"/>
<organism evidence="2 3">
    <name type="scientific">Fibroporia radiculosa</name>
    <dbReference type="NCBI Taxonomy" id="599839"/>
    <lineage>
        <taxon>Eukaryota</taxon>
        <taxon>Fungi</taxon>
        <taxon>Dikarya</taxon>
        <taxon>Basidiomycota</taxon>
        <taxon>Agaricomycotina</taxon>
        <taxon>Agaricomycetes</taxon>
        <taxon>Polyporales</taxon>
        <taxon>Fibroporiaceae</taxon>
        <taxon>Fibroporia</taxon>
    </lineage>
</organism>
<dbReference type="AlphaFoldDB" id="J7RVX0"/>
<dbReference type="GeneID" id="24101965"/>
<reference evidence="2 3" key="1">
    <citation type="journal article" date="2012" name="Appl. Environ. Microbiol.">
        <title>Short-read sequencing for genomic analysis of the brown rot fungus Fibroporia radiculosa.</title>
        <authorList>
            <person name="Tang J.D."/>
            <person name="Perkins A.D."/>
            <person name="Sonstegard T.S."/>
            <person name="Schroeder S.G."/>
            <person name="Burgess S.C."/>
            <person name="Diehl S.V."/>
        </authorList>
    </citation>
    <scope>NUCLEOTIDE SEQUENCE [LARGE SCALE GENOMIC DNA]</scope>
    <source>
        <strain evidence="2 3">TFFH 294</strain>
    </source>
</reference>